<proteinExistence type="predicted"/>
<dbReference type="EMBL" id="JAHESD010000021">
    <property type="protein sequence ID" value="MBT1703873.1"/>
    <property type="molecule type" value="Genomic_DNA"/>
</dbReference>
<organism evidence="6 7">
    <name type="scientific">Chryseosolibacter indicus</name>
    <dbReference type="NCBI Taxonomy" id="2782351"/>
    <lineage>
        <taxon>Bacteria</taxon>
        <taxon>Pseudomonadati</taxon>
        <taxon>Bacteroidota</taxon>
        <taxon>Cytophagia</taxon>
        <taxon>Cytophagales</taxon>
        <taxon>Chryseotaleaceae</taxon>
        <taxon>Chryseosolibacter</taxon>
    </lineage>
</organism>
<name>A0ABS5VR00_9BACT</name>
<evidence type="ECO:0000256" key="2">
    <source>
        <dbReference type="ARBA" id="ARBA00022692"/>
    </source>
</evidence>
<evidence type="ECO:0000313" key="7">
    <source>
        <dbReference type="Proteomes" id="UP000772618"/>
    </source>
</evidence>
<keyword evidence="4" id="KW-0472">Membrane</keyword>
<keyword evidence="3" id="KW-1133">Transmembrane helix</keyword>
<evidence type="ECO:0000256" key="3">
    <source>
        <dbReference type="ARBA" id="ARBA00022989"/>
    </source>
</evidence>
<feature type="domain" description="DUF1232" evidence="5">
    <location>
        <begin position="72"/>
        <end position="108"/>
    </location>
</feature>
<evidence type="ECO:0000256" key="1">
    <source>
        <dbReference type="ARBA" id="ARBA00004127"/>
    </source>
</evidence>
<comment type="caution">
    <text evidence="6">The sequence shown here is derived from an EMBL/GenBank/DDBJ whole genome shotgun (WGS) entry which is preliminary data.</text>
</comment>
<evidence type="ECO:0000256" key="4">
    <source>
        <dbReference type="ARBA" id="ARBA00023136"/>
    </source>
</evidence>
<evidence type="ECO:0000259" key="5">
    <source>
        <dbReference type="Pfam" id="PF06803"/>
    </source>
</evidence>
<gene>
    <name evidence="6" type="ORF">KK060_11310</name>
</gene>
<evidence type="ECO:0000313" key="6">
    <source>
        <dbReference type="EMBL" id="MBT1703873.1"/>
    </source>
</evidence>
<dbReference type="Pfam" id="PF06803">
    <property type="entry name" value="DUF1232"/>
    <property type="match status" value="1"/>
</dbReference>
<keyword evidence="2" id="KW-0812">Transmembrane</keyword>
<protein>
    <submittedName>
        <fullName evidence="6">DUF1232 domain-containing protein</fullName>
    </submittedName>
</protein>
<dbReference type="InterPro" id="IPR010652">
    <property type="entry name" value="DUF1232"/>
</dbReference>
<sequence>MNRFFESALKKAATSAVKPNRLLTLFTQLVTKLRNVDWSKVKVQSAKEKFMVMGRLIKAYALGEYRDISWRTILLVTAAIIYFINPVDLIPDLIPITGFTDDIGVLIWVYNHVNAELEKFIMWEQSRVVL</sequence>
<comment type="subcellular location">
    <subcellularLocation>
        <location evidence="1">Endomembrane system</location>
        <topology evidence="1">Multi-pass membrane protein</topology>
    </subcellularLocation>
</comment>
<accession>A0ABS5VR00</accession>
<dbReference type="Proteomes" id="UP000772618">
    <property type="component" value="Unassembled WGS sequence"/>
</dbReference>
<reference evidence="6 7" key="1">
    <citation type="submission" date="2021-05" db="EMBL/GenBank/DDBJ databases">
        <title>A Polyphasic approach of four new species of the genus Ohtaekwangia: Ohtaekwangia histidinii sp. nov., Ohtaekwangia cretensis sp. nov., Ohtaekwangia indiensis sp. nov., Ohtaekwangia reichenbachii sp. nov. from diverse environment.</title>
        <authorList>
            <person name="Octaviana S."/>
        </authorList>
    </citation>
    <scope>NUCLEOTIDE SEQUENCE [LARGE SCALE GENOMIC DNA]</scope>
    <source>
        <strain evidence="6 7">PWU20</strain>
    </source>
</reference>
<keyword evidence="7" id="KW-1185">Reference proteome</keyword>
<dbReference type="RefSeq" id="WP_254153834.1">
    <property type="nucleotide sequence ID" value="NZ_JAHESD010000021.1"/>
</dbReference>